<dbReference type="AlphaFoldDB" id="A0AAV5R8D8"/>
<gene>
    <name evidence="2" type="ORF">DAPK24_043890</name>
</gene>
<comment type="similarity">
    <text evidence="1">Belongs to the eukaryotic ATPase epsilon family.</text>
</comment>
<evidence type="ECO:0000313" key="2">
    <source>
        <dbReference type="EMBL" id="GMM47791.1"/>
    </source>
</evidence>
<proteinExistence type="inferred from homology"/>
<dbReference type="CDD" id="cd12153">
    <property type="entry name" value="F1-ATPase_epsilon"/>
    <property type="match status" value="1"/>
</dbReference>
<dbReference type="Pfam" id="PF04627">
    <property type="entry name" value="ATP-synt_Eps"/>
    <property type="match status" value="1"/>
</dbReference>
<dbReference type="EMBL" id="BTGB01000009">
    <property type="protein sequence ID" value="GMM47791.1"/>
    <property type="molecule type" value="Genomic_DNA"/>
</dbReference>
<protein>
    <recommendedName>
        <fullName evidence="4">ATP synthase subunit epsilon, mitochondrial</fullName>
    </recommendedName>
</protein>
<evidence type="ECO:0000313" key="3">
    <source>
        <dbReference type="Proteomes" id="UP001378960"/>
    </source>
</evidence>
<accession>A0AAV5R8D8</accession>
<reference evidence="2 3" key="1">
    <citation type="journal article" date="2023" name="Elife">
        <title>Identification of key yeast species and microbe-microbe interactions impacting larval growth of Drosophila in the wild.</title>
        <authorList>
            <person name="Mure A."/>
            <person name="Sugiura Y."/>
            <person name="Maeda R."/>
            <person name="Honda K."/>
            <person name="Sakurai N."/>
            <person name="Takahashi Y."/>
            <person name="Watada M."/>
            <person name="Katoh T."/>
            <person name="Gotoh A."/>
            <person name="Gotoh Y."/>
            <person name="Taniguchi I."/>
            <person name="Nakamura K."/>
            <person name="Hayashi T."/>
            <person name="Katayama T."/>
            <person name="Uemura T."/>
            <person name="Hattori Y."/>
        </authorList>
    </citation>
    <scope>NUCLEOTIDE SEQUENCE [LARGE SCALE GENOMIC DNA]</scope>
    <source>
        <strain evidence="2 3">PK-24</strain>
    </source>
</reference>
<dbReference type="SUPFAM" id="SSF48690">
    <property type="entry name" value="Epsilon subunit of mitochondrial F1F0-ATP synthase"/>
    <property type="match status" value="1"/>
</dbReference>
<name>A0AAV5R8D8_PICKL</name>
<keyword evidence="3" id="KW-1185">Reference proteome</keyword>
<organism evidence="2 3">
    <name type="scientific">Pichia kluyveri</name>
    <name type="common">Yeast</name>
    <dbReference type="NCBI Taxonomy" id="36015"/>
    <lineage>
        <taxon>Eukaryota</taxon>
        <taxon>Fungi</taxon>
        <taxon>Dikarya</taxon>
        <taxon>Ascomycota</taxon>
        <taxon>Saccharomycotina</taxon>
        <taxon>Pichiomycetes</taxon>
        <taxon>Pichiales</taxon>
        <taxon>Pichiaceae</taxon>
        <taxon>Pichia</taxon>
    </lineage>
</organism>
<dbReference type="InterPro" id="IPR036742">
    <property type="entry name" value="ATP_synth_F1_esu_sf_mt"/>
</dbReference>
<dbReference type="GO" id="GO:0046933">
    <property type="term" value="F:proton-transporting ATP synthase activity, rotational mechanism"/>
    <property type="evidence" value="ECO:0007669"/>
    <property type="project" value="InterPro"/>
</dbReference>
<dbReference type="GO" id="GO:0005743">
    <property type="term" value="C:mitochondrial inner membrane"/>
    <property type="evidence" value="ECO:0007669"/>
    <property type="project" value="InterPro"/>
</dbReference>
<dbReference type="GO" id="GO:0045259">
    <property type="term" value="C:proton-transporting ATP synthase complex"/>
    <property type="evidence" value="ECO:0007669"/>
    <property type="project" value="InterPro"/>
</dbReference>
<evidence type="ECO:0000256" key="1">
    <source>
        <dbReference type="ARBA" id="ARBA00009502"/>
    </source>
</evidence>
<evidence type="ECO:0008006" key="4">
    <source>
        <dbReference type="Google" id="ProtNLM"/>
    </source>
</evidence>
<dbReference type="Gene3D" id="1.10.1620.20">
    <property type="entry name" value="ATP synthase, F1 complex, epsilon subunit superfamily, mitochondrial"/>
    <property type="match status" value="1"/>
</dbReference>
<dbReference type="Proteomes" id="UP001378960">
    <property type="component" value="Unassembled WGS sequence"/>
</dbReference>
<comment type="caution">
    <text evidence="2">The sequence shown here is derived from an EMBL/GenBank/DDBJ whole genome shotgun (WGS) entry which is preliminary data.</text>
</comment>
<sequence>MSAWKKAGITVNKYFTVSAKTVTKALKPEYQAKASRRFITEVKAQTYKDGELVKNVDLSTGKELSI</sequence>
<dbReference type="InterPro" id="IPR006721">
    <property type="entry name" value="ATP_synth_F1_esu_mt"/>
</dbReference>